<dbReference type="EMBL" id="SSMQ01000061">
    <property type="protein sequence ID" value="TKC99026.1"/>
    <property type="molecule type" value="Genomic_DNA"/>
</dbReference>
<comment type="caution">
    <text evidence="2">The sequence shown here is derived from an EMBL/GenBank/DDBJ whole genome shotgun (WGS) entry which is preliminary data.</text>
</comment>
<dbReference type="GO" id="GO:0016491">
    <property type="term" value="F:oxidoreductase activity"/>
    <property type="evidence" value="ECO:0007669"/>
    <property type="project" value="InterPro"/>
</dbReference>
<dbReference type="Proteomes" id="UP000309215">
    <property type="component" value="Unassembled WGS sequence"/>
</dbReference>
<accession>A0A4U1IWX3</accession>
<dbReference type="CDD" id="cd08241">
    <property type="entry name" value="QOR1"/>
    <property type="match status" value="1"/>
</dbReference>
<dbReference type="Gene3D" id="3.40.50.720">
    <property type="entry name" value="NAD(P)-binding Rossmann-like Domain"/>
    <property type="match status" value="1"/>
</dbReference>
<sequence length="375" mass="39467">METPTSLPLGKRVVVAEFGETPLEALERHTSLVDMPPPDPATLSARDVIVSVKSASVGWVDLLMMSGQYQHMAQPPYCPGLEYAGVIAWMGEEAAAAGRLAVGDPVLVDGLLAGPRSLGAYQKYGGFASYAVAPLEAVHRIPQGLGFDEACNLLGNYETAYHCLVTRGRLRAGESVLIHGASGATGLAAVHIAKLLGAKVIATGRSDEKLALVAAQGADHVVNCKGEGGGIRAFRADVKALTGGEGVDVVYDGVGGEISVESLKCVRFGARFLIVGWASTPFVARGKGQRGAPNVNVLPTNLIMMKGLDVLGCPAAISTLHDPSIRAPRLEQILRWANEGNIRPLVAKHSPLEQYAEAMRSKWNAEFVGGIVLHP</sequence>
<dbReference type="PANTHER" id="PTHR43677:SF4">
    <property type="entry name" value="QUINONE OXIDOREDUCTASE-LIKE PROTEIN 2"/>
    <property type="match status" value="1"/>
</dbReference>
<dbReference type="SUPFAM" id="SSF50129">
    <property type="entry name" value="GroES-like"/>
    <property type="match status" value="1"/>
</dbReference>
<feature type="domain" description="Enoyl reductase (ER)" evidence="1">
    <location>
        <begin position="21"/>
        <end position="373"/>
    </location>
</feature>
<dbReference type="SUPFAM" id="SSF51735">
    <property type="entry name" value="NAD(P)-binding Rossmann-fold domains"/>
    <property type="match status" value="1"/>
</dbReference>
<dbReference type="InterPro" id="IPR011032">
    <property type="entry name" value="GroES-like_sf"/>
</dbReference>
<reference evidence="2 3" key="1">
    <citation type="submission" date="2019-04" db="EMBL/GenBank/DDBJ databases">
        <authorList>
            <person name="Li Y."/>
            <person name="Wang J."/>
        </authorList>
    </citation>
    <scope>NUCLEOTIDE SEQUENCE [LARGE SCALE GENOMIC DNA]</scope>
    <source>
        <strain evidence="2 3">DSM 14668</strain>
    </source>
</reference>
<evidence type="ECO:0000313" key="2">
    <source>
        <dbReference type="EMBL" id="TKC99026.1"/>
    </source>
</evidence>
<dbReference type="PANTHER" id="PTHR43677">
    <property type="entry name" value="SHORT-CHAIN DEHYDROGENASE/REDUCTASE"/>
    <property type="match status" value="1"/>
</dbReference>
<dbReference type="RefSeq" id="WP_136934268.1">
    <property type="nucleotide sequence ID" value="NZ_SSMQ01000061.1"/>
</dbReference>
<dbReference type="OrthoDB" id="9805883at2"/>
<dbReference type="InterPro" id="IPR020843">
    <property type="entry name" value="ER"/>
</dbReference>
<dbReference type="InterPro" id="IPR013149">
    <property type="entry name" value="ADH-like_C"/>
</dbReference>
<evidence type="ECO:0000259" key="1">
    <source>
        <dbReference type="SMART" id="SM00829"/>
    </source>
</evidence>
<protein>
    <submittedName>
        <fullName evidence="2">NADPH:quinone oxidoreductase family protein</fullName>
    </submittedName>
</protein>
<proteinExistence type="predicted"/>
<evidence type="ECO:0000313" key="3">
    <source>
        <dbReference type="Proteomes" id="UP000309215"/>
    </source>
</evidence>
<dbReference type="InterPro" id="IPR036291">
    <property type="entry name" value="NAD(P)-bd_dom_sf"/>
</dbReference>
<dbReference type="Gene3D" id="3.90.180.10">
    <property type="entry name" value="Medium-chain alcohol dehydrogenases, catalytic domain"/>
    <property type="match status" value="1"/>
</dbReference>
<dbReference type="InterPro" id="IPR051397">
    <property type="entry name" value="Zn-ADH-like_protein"/>
</dbReference>
<dbReference type="SMART" id="SM00829">
    <property type="entry name" value="PKS_ER"/>
    <property type="match status" value="1"/>
</dbReference>
<keyword evidence="3" id="KW-1185">Reference proteome</keyword>
<dbReference type="InterPro" id="IPR013154">
    <property type="entry name" value="ADH-like_N"/>
</dbReference>
<gene>
    <name evidence="2" type="ORF">E8A74_39390</name>
</gene>
<name>A0A4U1IWX3_9BACT</name>
<dbReference type="Pfam" id="PF00107">
    <property type="entry name" value="ADH_zinc_N"/>
    <property type="match status" value="1"/>
</dbReference>
<dbReference type="AlphaFoldDB" id="A0A4U1IWX3"/>
<dbReference type="Pfam" id="PF08240">
    <property type="entry name" value="ADH_N"/>
    <property type="match status" value="1"/>
</dbReference>
<organism evidence="2 3">
    <name type="scientific">Polyangium fumosum</name>
    <dbReference type="NCBI Taxonomy" id="889272"/>
    <lineage>
        <taxon>Bacteria</taxon>
        <taxon>Pseudomonadati</taxon>
        <taxon>Myxococcota</taxon>
        <taxon>Polyangia</taxon>
        <taxon>Polyangiales</taxon>
        <taxon>Polyangiaceae</taxon>
        <taxon>Polyangium</taxon>
    </lineage>
</organism>